<dbReference type="PATRIC" id="fig|159743.3.peg.4421"/>
<dbReference type="Proteomes" id="UP000032534">
    <property type="component" value="Unassembled WGS sequence"/>
</dbReference>
<name>A0A0D7WYU1_9BACL</name>
<organism evidence="1 2">
    <name type="scientific">Paenibacillus terrae</name>
    <dbReference type="NCBI Taxonomy" id="159743"/>
    <lineage>
        <taxon>Bacteria</taxon>
        <taxon>Bacillati</taxon>
        <taxon>Bacillota</taxon>
        <taxon>Bacilli</taxon>
        <taxon>Bacillales</taxon>
        <taxon>Paenibacillaceae</taxon>
        <taxon>Paenibacillus</taxon>
    </lineage>
</organism>
<sequence>MRNSDSLSGFPLLHDYQLEEMWRTPQSTRQSQGKRGREGWNWRQRVQYAVGHALNEYFGMEVEVRREIPVQYVLEKWWPTQPTGFESLFHYWDVKNKVSGELSKICALNRDLSVPVMLYEQFCTPVPELEVDISLIVQAAWQLSAGADSLLIQKYIVDYNPNVIHTFQHLTNVFCYYAFGALPQLIEVYCLLEGKKVRFIPGPASLQQSLDYVRLLRDSREDVHATTERCRCGACIREQRSQGNSNRMDKNKKEQQEAKNRKERLLGPLLFS</sequence>
<protein>
    <recommendedName>
        <fullName evidence="3">Group-specific protein</fullName>
    </recommendedName>
</protein>
<dbReference type="AlphaFoldDB" id="A0A0D7WYU1"/>
<dbReference type="OrthoDB" id="2695569at2"/>
<dbReference type="RefSeq" id="WP_044647766.1">
    <property type="nucleotide sequence ID" value="NZ_JTHP01000046.1"/>
</dbReference>
<keyword evidence="2" id="KW-1185">Reference proteome</keyword>
<proteinExistence type="predicted"/>
<gene>
    <name evidence="1" type="ORF">QD47_19925</name>
</gene>
<accession>A0A0D7WYU1</accession>
<dbReference type="EMBL" id="JTHP01000046">
    <property type="protein sequence ID" value="KJD43883.1"/>
    <property type="molecule type" value="Genomic_DNA"/>
</dbReference>
<evidence type="ECO:0000313" key="1">
    <source>
        <dbReference type="EMBL" id="KJD43883.1"/>
    </source>
</evidence>
<evidence type="ECO:0008006" key="3">
    <source>
        <dbReference type="Google" id="ProtNLM"/>
    </source>
</evidence>
<comment type="caution">
    <text evidence="1">The sequence shown here is derived from an EMBL/GenBank/DDBJ whole genome shotgun (WGS) entry which is preliminary data.</text>
</comment>
<evidence type="ECO:0000313" key="2">
    <source>
        <dbReference type="Proteomes" id="UP000032534"/>
    </source>
</evidence>
<reference evidence="1 2" key="1">
    <citation type="submission" date="2014-11" db="EMBL/GenBank/DDBJ databases">
        <title>Draft Genome Sequences of Paenibacillus polymyxa NRRL B-30509 and Paenibacillus terrae NRRL B-30644, Strains from a Poultry Environment that Produce Tridecaptin A and Paenicidins.</title>
        <authorList>
            <person name="van Belkum M.J."/>
            <person name="Lohans C.T."/>
            <person name="Vederas J.C."/>
        </authorList>
    </citation>
    <scope>NUCLEOTIDE SEQUENCE [LARGE SCALE GENOMIC DNA]</scope>
    <source>
        <strain evidence="1 2">NRRL B-30644</strain>
    </source>
</reference>